<dbReference type="Pfam" id="PF06966">
    <property type="entry name" value="DUF1295"/>
    <property type="match status" value="1"/>
</dbReference>
<dbReference type="InterPro" id="IPR010721">
    <property type="entry name" value="UstE-like"/>
</dbReference>
<keyword evidence="3" id="KW-1185">Reference proteome</keyword>
<feature type="transmembrane region" description="Helical" evidence="1">
    <location>
        <begin position="71"/>
        <end position="89"/>
    </location>
</feature>
<organism evidence="2 3">
    <name type="scientific">Saccharothrix ecbatanensis</name>
    <dbReference type="NCBI Taxonomy" id="1105145"/>
    <lineage>
        <taxon>Bacteria</taxon>
        <taxon>Bacillati</taxon>
        <taxon>Actinomycetota</taxon>
        <taxon>Actinomycetes</taxon>
        <taxon>Pseudonocardiales</taxon>
        <taxon>Pseudonocardiaceae</taxon>
        <taxon>Saccharothrix</taxon>
    </lineage>
</organism>
<feature type="transmembrane region" description="Helical" evidence="1">
    <location>
        <begin position="12"/>
        <end position="34"/>
    </location>
</feature>
<comment type="caution">
    <text evidence="2">The sequence shown here is derived from an EMBL/GenBank/DDBJ whole genome shotgun (WGS) entry which is preliminary data.</text>
</comment>
<feature type="transmembrane region" description="Helical" evidence="1">
    <location>
        <begin position="113"/>
        <end position="134"/>
    </location>
</feature>
<feature type="transmembrane region" description="Helical" evidence="1">
    <location>
        <begin position="41"/>
        <end position="59"/>
    </location>
</feature>
<dbReference type="PROSITE" id="PS50244">
    <property type="entry name" value="S5A_REDUCTASE"/>
    <property type="match status" value="1"/>
</dbReference>
<name>A0A7W9LYX2_9PSEU</name>
<dbReference type="Gene3D" id="1.20.120.1630">
    <property type="match status" value="1"/>
</dbReference>
<accession>A0A7W9LYX2</accession>
<evidence type="ECO:0000313" key="2">
    <source>
        <dbReference type="EMBL" id="MBB5801102.1"/>
    </source>
</evidence>
<gene>
    <name evidence="2" type="ORF">F4560_000870</name>
</gene>
<dbReference type="EMBL" id="JACHMO010000001">
    <property type="protein sequence ID" value="MBB5801102.1"/>
    <property type="molecule type" value="Genomic_DNA"/>
</dbReference>
<proteinExistence type="predicted"/>
<keyword evidence="1" id="KW-0472">Membrane</keyword>
<feature type="transmembrane region" description="Helical" evidence="1">
    <location>
        <begin position="196"/>
        <end position="215"/>
    </location>
</feature>
<evidence type="ECO:0000256" key="1">
    <source>
        <dbReference type="SAM" id="Phobius"/>
    </source>
</evidence>
<reference evidence="2 3" key="1">
    <citation type="submission" date="2020-08" db="EMBL/GenBank/DDBJ databases">
        <title>Sequencing the genomes of 1000 actinobacteria strains.</title>
        <authorList>
            <person name="Klenk H.-P."/>
        </authorList>
    </citation>
    <scope>NUCLEOTIDE SEQUENCE [LARGE SCALE GENOMIC DNA]</scope>
    <source>
        <strain evidence="2 3">DSM 45486</strain>
    </source>
</reference>
<keyword evidence="1" id="KW-0812">Transmembrane</keyword>
<keyword evidence="1" id="KW-1133">Transmembrane helix</keyword>
<sequence>MTWPELPAGLPLNLAISAAVVALLMVVTFTVSVVRNRHDTLDIAWGPGFALIASTTFLLSSGQDDTTTRVLVTVLTVVWGVRLAVHIGLRSRGEPEDHRYAEMRRRARGNPHLHVLVRAYVAQAIVLWLVSLPVQVAQYGTGVHPALMAAGAVLWLVGVVFEAVGDWQLQRFRADPGNRGRVLDRGLWRYTRHPNYFGDACVWWGLFLLACSSWHGLVTVVSPVLMTFVLARGTGKPMLEEHLRRRRPAYADYVQRTSGFFPLPPRRAARRFGDRST</sequence>
<dbReference type="PANTHER" id="PTHR32251">
    <property type="entry name" value="3-OXO-5-ALPHA-STEROID 4-DEHYDROGENASE"/>
    <property type="match status" value="1"/>
</dbReference>
<dbReference type="Proteomes" id="UP000552097">
    <property type="component" value="Unassembled WGS sequence"/>
</dbReference>
<dbReference type="GO" id="GO:0016020">
    <property type="term" value="C:membrane"/>
    <property type="evidence" value="ECO:0007669"/>
    <property type="project" value="TreeGrafter"/>
</dbReference>
<dbReference type="PANTHER" id="PTHR32251:SF17">
    <property type="entry name" value="STEROID 5-ALPHA REDUCTASE C-TERMINAL DOMAIN-CONTAINING PROTEIN"/>
    <property type="match status" value="1"/>
</dbReference>
<feature type="transmembrane region" description="Helical" evidence="1">
    <location>
        <begin position="146"/>
        <end position="164"/>
    </location>
</feature>
<evidence type="ECO:0000313" key="3">
    <source>
        <dbReference type="Proteomes" id="UP000552097"/>
    </source>
</evidence>
<dbReference type="AlphaFoldDB" id="A0A7W9LYX2"/>
<protein>
    <submittedName>
        <fullName evidence="2">Steroid 5-alpha reductase family enzyme</fullName>
    </submittedName>
</protein>